<dbReference type="AlphaFoldDB" id="A0A9P6ETF1"/>
<dbReference type="OrthoDB" id="3365310at2759"/>
<proteinExistence type="predicted"/>
<evidence type="ECO:0000313" key="1">
    <source>
        <dbReference type="EMBL" id="KAF9535868.1"/>
    </source>
</evidence>
<comment type="caution">
    <text evidence="1">The sequence shown here is derived from an EMBL/GenBank/DDBJ whole genome shotgun (WGS) entry which is preliminary data.</text>
</comment>
<dbReference type="Proteomes" id="UP000807306">
    <property type="component" value="Unassembled WGS sequence"/>
</dbReference>
<dbReference type="Gene3D" id="3.40.50.1820">
    <property type="entry name" value="alpha/beta hydrolase"/>
    <property type="match status" value="1"/>
</dbReference>
<reference evidence="1" key="1">
    <citation type="submission" date="2020-11" db="EMBL/GenBank/DDBJ databases">
        <authorList>
            <consortium name="DOE Joint Genome Institute"/>
            <person name="Ahrendt S."/>
            <person name="Riley R."/>
            <person name="Andreopoulos W."/>
            <person name="Labutti K."/>
            <person name="Pangilinan J."/>
            <person name="Ruiz-Duenas F.J."/>
            <person name="Barrasa J.M."/>
            <person name="Sanchez-Garcia M."/>
            <person name="Camarero S."/>
            <person name="Miyauchi S."/>
            <person name="Serrano A."/>
            <person name="Linde D."/>
            <person name="Babiker R."/>
            <person name="Drula E."/>
            <person name="Ayuso-Fernandez I."/>
            <person name="Pacheco R."/>
            <person name="Padilla G."/>
            <person name="Ferreira P."/>
            <person name="Barriuso J."/>
            <person name="Kellner H."/>
            <person name="Castanera R."/>
            <person name="Alfaro M."/>
            <person name="Ramirez L."/>
            <person name="Pisabarro A.G."/>
            <person name="Kuo A."/>
            <person name="Tritt A."/>
            <person name="Lipzen A."/>
            <person name="He G."/>
            <person name="Yan M."/>
            <person name="Ng V."/>
            <person name="Cullen D."/>
            <person name="Martin F."/>
            <person name="Rosso M.-N."/>
            <person name="Henrissat B."/>
            <person name="Hibbett D."/>
            <person name="Martinez A.T."/>
            <person name="Grigoriev I.V."/>
        </authorList>
    </citation>
    <scope>NUCLEOTIDE SEQUENCE</scope>
    <source>
        <strain evidence="1">CBS 506.95</strain>
    </source>
</reference>
<gene>
    <name evidence="1" type="ORF">CPB83DRAFT_901530</name>
</gene>
<evidence type="ECO:0000313" key="2">
    <source>
        <dbReference type="Proteomes" id="UP000807306"/>
    </source>
</evidence>
<dbReference type="InterPro" id="IPR029058">
    <property type="entry name" value="AB_hydrolase_fold"/>
</dbReference>
<name>A0A9P6ETF1_9AGAR</name>
<protein>
    <submittedName>
        <fullName evidence="1">Uncharacterized protein</fullName>
    </submittedName>
</protein>
<organism evidence="1 2">
    <name type="scientific">Crepidotus variabilis</name>
    <dbReference type="NCBI Taxonomy" id="179855"/>
    <lineage>
        <taxon>Eukaryota</taxon>
        <taxon>Fungi</taxon>
        <taxon>Dikarya</taxon>
        <taxon>Basidiomycota</taxon>
        <taxon>Agaricomycotina</taxon>
        <taxon>Agaricomycetes</taxon>
        <taxon>Agaricomycetidae</taxon>
        <taxon>Agaricales</taxon>
        <taxon>Agaricineae</taxon>
        <taxon>Crepidotaceae</taxon>
        <taxon>Crepidotus</taxon>
    </lineage>
</organism>
<sequence length="228" mass="25596">MHSMFHKHWRAFSRLRTSSLGKTTIRLSSTSFLLRLPPSSATREVPTPLLFVSSGEWDKNSTEGMTTLAAMLAEKGFTCIETNLARPLELSSHNDSRRMMEHYESDLVSQFRLTSIPFPPVILARSSACLIAQTYISSHPASAMILINPPASNKELQTEGKLPNDLEEFTYEPHFPIAVITGSERQANRLREISRICQSDNVDLIVVEGLKEGKVLNEIELWLDQLGI</sequence>
<dbReference type="EMBL" id="MU157824">
    <property type="protein sequence ID" value="KAF9535868.1"/>
    <property type="molecule type" value="Genomic_DNA"/>
</dbReference>
<accession>A0A9P6ETF1</accession>
<keyword evidence="2" id="KW-1185">Reference proteome</keyword>
<dbReference type="SUPFAM" id="SSF53474">
    <property type="entry name" value="alpha/beta-Hydrolases"/>
    <property type="match status" value="1"/>
</dbReference>